<dbReference type="EMBL" id="GL732740">
    <property type="protein sequence ID" value="EFX65565.1"/>
    <property type="molecule type" value="Genomic_DNA"/>
</dbReference>
<dbReference type="KEGG" id="dpx:DAPPUDRAFT_264531"/>
<name>E9HRS8_DAPPU</name>
<keyword evidence="2" id="KW-1185">Reference proteome</keyword>
<dbReference type="HOGENOM" id="CLU_2944029_0_0_1"/>
<proteinExistence type="predicted"/>
<protein>
    <submittedName>
        <fullName evidence="1">Uncharacterized protein</fullName>
    </submittedName>
</protein>
<dbReference type="InParanoid" id="E9HRS8"/>
<dbReference type="AlphaFoldDB" id="E9HRS8"/>
<reference evidence="1 2" key="1">
    <citation type="journal article" date="2011" name="Science">
        <title>The ecoresponsive genome of Daphnia pulex.</title>
        <authorList>
            <person name="Colbourne J.K."/>
            <person name="Pfrender M.E."/>
            <person name="Gilbert D."/>
            <person name="Thomas W.K."/>
            <person name="Tucker A."/>
            <person name="Oakley T.H."/>
            <person name="Tokishita S."/>
            <person name="Aerts A."/>
            <person name="Arnold G.J."/>
            <person name="Basu M.K."/>
            <person name="Bauer D.J."/>
            <person name="Caceres C.E."/>
            <person name="Carmel L."/>
            <person name="Casola C."/>
            <person name="Choi J.H."/>
            <person name="Detter J.C."/>
            <person name="Dong Q."/>
            <person name="Dusheyko S."/>
            <person name="Eads B.D."/>
            <person name="Frohlich T."/>
            <person name="Geiler-Samerotte K.A."/>
            <person name="Gerlach D."/>
            <person name="Hatcher P."/>
            <person name="Jogdeo S."/>
            <person name="Krijgsveld J."/>
            <person name="Kriventseva E.V."/>
            <person name="Kultz D."/>
            <person name="Laforsch C."/>
            <person name="Lindquist E."/>
            <person name="Lopez J."/>
            <person name="Manak J.R."/>
            <person name="Muller J."/>
            <person name="Pangilinan J."/>
            <person name="Patwardhan R.P."/>
            <person name="Pitluck S."/>
            <person name="Pritham E.J."/>
            <person name="Rechtsteiner A."/>
            <person name="Rho M."/>
            <person name="Rogozin I.B."/>
            <person name="Sakarya O."/>
            <person name="Salamov A."/>
            <person name="Schaack S."/>
            <person name="Shapiro H."/>
            <person name="Shiga Y."/>
            <person name="Skalitzky C."/>
            <person name="Smith Z."/>
            <person name="Souvorov A."/>
            <person name="Sung W."/>
            <person name="Tang Z."/>
            <person name="Tsuchiya D."/>
            <person name="Tu H."/>
            <person name="Vos H."/>
            <person name="Wang M."/>
            <person name="Wolf Y.I."/>
            <person name="Yamagata H."/>
            <person name="Yamada T."/>
            <person name="Ye Y."/>
            <person name="Shaw J.R."/>
            <person name="Andrews J."/>
            <person name="Crease T.J."/>
            <person name="Tang H."/>
            <person name="Lucas S.M."/>
            <person name="Robertson H.M."/>
            <person name="Bork P."/>
            <person name="Koonin E.V."/>
            <person name="Zdobnov E.M."/>
            <person name="Grigoriev I.V."/>
            <person name="Lynch M."/>
            <person name="Boore J.L."/>
        </authorList>
    </citation>
    <scope>NUCLEOTIDE SEQUENCE [LARGE SCALE GENOMIC DNA]</scope>
</reference>
<dbReference type="OrthoDB" id="283424at2759"/>
<evidence type="ECO:0000313" key="1">
    <source>
        <dbReference type="EMBL" id="EFX65565.1"/>
    </source>
</evidence>
<sequence length="60" mass="6529">MPTDEDWPSVTPVARSFHPASVPLPLHQGYVVPVATPPAKFANAELMEDPTLSSLNTTHY</sequence>
<dbReference type="Proteomes" id="UP000000305">
    <property type="component" value="Unassembled WGS sequence"/>
</dbReference>
<dbReference type="PhylomeDB" id="E9HRS8"/>
<dbReference type="STRING" id="6669.E9HRS8"/>
<organism evidence="1 2">
    <name type="scientific">Daphnia pulex</name>
    <name type="common">Water flea</name>
    <dbReference type="NCBI Taxonomy" id="6669"/>
    <lineage>
        <taxon>Eukaryota</taxon>
        <taxon>Metazoa</taxon>
        <taxon>Ecdysozoa</taxon>
        <taxon>Arthropoda</taxon>
        <taxon>Crustacea</taxon>
        <taxon>Branchiopoda</taxon>
        <taxon>Diplostraca</taxon>
        <taxon>Cladocera</taxon>
        <taxon>Anomopoda</taxon>
        <taxon>Daphniidae</taxon>
        <taxon>Daphnia</taxon>
    </lineage>
</organism>
<dbReference type="eggNOG" id="KOG3933">
    <property type="taxonomic scope" value="Eukaryota"/>
</dbReference>
<gene>
    <name evidence="1" type="ORF">DAPPUDRAFT_264531</name>
</gene>
<accession>E9HRS8</accession>
<evidence type="ECO:0000313" key="2">
    <source>
        <dbReference type="Proteomes" id="UP000000305"/>
    </source>
</evidence>